<gene>
    <name evidence="2" type="ORF">LB941_06350</name>
</gene>
<evidence type="ECO:0000313" key="3">
    <source>
        <dbReference type="Proteomes" id="UP001139006"/>
    </source>
</evidence>
<evidence type="ECO:0000259" key="1">
    <source>
        <dbReference type="SMART" id="SM00382"/>
    </source>
</evidence>
<keyword evidence="2" id="KW-0067">ATP-binding</keyword>
<name>A0A9X2FMH6_9LACO</name>
<dbReference type="EMBL" id="JAIULA010000010">
    <property type="protein sequence ID" value="MCP0886953.1"/>
    <property type="molecule type" value="Genomic_DNA"/>
</dbReference>
<dbReference type="GO" id="GO:0005524">
    <property type="term" value="F:ATP binding"/>
    <property type="evidence" value="ECO:0007669"/>
    <property type="project" value="UniProtKB-KW"/>
</dbReference>
<comment type="caution">
    <text evidence="2">The sequence shown here is derived from an EMBL/GenBank/DDBJ whole genome shotgun (WGS) entry which is preliminary data.</text>
</comment>
<keyword evidence="3" id="KW-1185">Reference proteome</keyword>
<keyword evidence="2" id="KW-0547">Nucleotide-binding</keyword>
<dbReference type="InterPro" id="IPR049050">
    <property type="entry name" value="nSTAND3"/>
</dbReference>
<organism evidence="2 3">
    <name type="scientific">Ligilactobacillus ubinensis</name>
    <dbReference type="NCBI Taxonomy" id="2876789"/>
    <lineage>
        <taxon>Bacteria</taxon>
        <taxon>Bacillati</taxon>
        <taxon>Bacillota</taxon>
        <taxon>Bacilli</taxon>
        <taxon>Lactobacillales</taxon>
        <taxon>Lactobacillaceae</taxon>
        <taxon>Ligilactobacillus</taxon>
    </lineage>
</organism>
<dbReference type="Proteomes" id="UP001139006">
    <property type="component" value="Unassembled WGS sequence"/>
</dbReference>
<reference evidence="2 3" key="1">
    <citation type="journal article" date="2023" name="Int. J. Syst. Evol. Microbiol.">
        <title>Ligilactobacillus ubinensis sp. nov., a novel species isolated from the wild ferment of a durian fruit (Durio zibethinus).</title>
        <authorList>
            <person name="Heng Y.C."/>
            <person name="Menon N."/>
            <person name="Chen B."/>
            <person name="Loo B.Z.L."/>
            <person name="Wong G.W.J."/>
            <person name="Lim A.C.H."/>
            <person name="Silvaraju S."/>
            <person name="Kittelmann S."/>
        </authorList>
    </citation>
    <scope>NUCLEOTIDE SEQUENCE [LARGE SCALE GENOMIC DNA]</scope>
    <source>
        <strain evidence="2 3">WILCCON 0076</strain>
    </source>
</reference>
<feature type="domain" description="AAA+ ATPase" evidence="1">
    <location>
        <begin position="115"/>
        <end position="253"/>
    </location>
</feature>
<protein>
    <submittedName>
        <fullName evidence="2">ATP-binding protein</fullName>
    </submittedName>
</protein>
<sequence>MECRSDDFVATLGMFVPKRSDEYCEKHDSPKYVGKNGKAICYQCVKENVRRKDEVLAKDYLFKKRKYSLEDNSIWGDPALGKATFDSYRTKPNSEEEFNKTKALKLANQLLDRKQEFNIILSGNPGVGKSHLAASILRYVIENSEQECLFINIDEWYGAIKDSWNGGEKPKANVQKIVNADLVVIDDLGTETSMKSQLKEANDDLQGRLFSIFDRRKRTIITTNMQSTELNSMYNAKLISRMFLGINKRTQDERIIAFKNAVDKRGFL</sequence>
<dbReference type="Gene3D" id="3.40.50.300">
    <property type="entry name" value="P-loop containing nucleotide triphosphate hydrolases"/>
    <property type="match status" value="1"/>
</dbReference>
<evidence type="ECO:0000313" key="2">
    <source>
        <dbReference type="EMBL" id="MCP0886953.1"/>
    </source>
</evidence>
<dbReference type="InterPro" id="IPR027417">
    <property type="entry name" value="P-loop_NTPase"/>
</dbReference>
<dbReference type="SUPFAM" id="SSF52540">
    <property type="entry name" value="P-loop containing nucleoside triphosphate hydrolases"/>
    <property type="match status" value="1"/>
</dbReference>
<dbReference type="RefSeq" id="WP_253360432.1">
    <property type="nucleotide sequence ID" value="NZ_JAIULA010000010.1"/>
</dbReference>
<dbReference type="SMART" id="SM00382">
    <property type="entry name" value="AAA"/>
    <property type="match status" value="1"/>
</dbReference>
<dbReference type="PANTHER" id="PTHR30050:SF4">
    <property type="entry name" value="ATP-BINDING PROTEIN RV3427C IN INSERTION SEQUENCE-RELATED"/>
    <property type="match status" value="1"/>
</dbReference>
<dbReference type="PANTHER" id="PTHR30050">
    <property type="entry name" value="CHROMOSOMAL REPLICATION INITIATOR PROTEIN DNAA"/>
    <property type="match status" value="1"/>
</dbReference>
<accession>A0A9X2FMH6</accession>
<dbReference type="Pfam" id="PF20720">
    <property type="entry name" value="nSTAND3"/>
    <property type="match status" value="1"/>
</dbReference>
<dbReference type="InterPro" id="IPR003593">
    <property type="entry name" value="AAA+_ATPase"/>
</dbReference>
<dbReference type="GO" id="GO:0006260">
    <property type="term" value="P:DNA replication"/>
    <property type="evidence" value="ECO:0007669"/>
    <property type="project" value="TreeGrafter"/>
</dbReference>
<proteinExistence type="predicted"/>
<dbReference type="CDD" id="cd00009">
    <property type="entry name" value="AAA"/>
    <property type="match status" value="1"/>
</dbReference>
<dbReference type="AlphaFoldDB" id="A0A9X2FMH6"/>